<dbReference type="RefSeq" id="WP_121024968.1">
    <property type="nucleotide sequence ID" value="NZ_RCCE01000004.1"/>
</dbReference>
<keyword evidence="4 8" id="KW-0812">Transmembrane</keyword>
<evidence type="ECO:0000256" key="6">
    <source>
        <dbReference type="ARBA" id="ARBA00023136"/>
    </source>
</evidence>
<proteinExistence type="inferred from homology"/>
<sequence length="111" mass="12204">MPKHYLFLIIAVLAETIGTSSIQASQQFTRLWPSVFALISFAFAFYFLSLTLKVLPVGIMYAMWSGLGIVFIAIIGWIYFGQKLDLAAILGMALILAGILVINLFSTTATH</sequence>
<dbReference type="Pfam" id="PF00893">
    <property type="entry name" value="Multi_Drug_Res"/>
    <property type="match status" value="1"/>
</dbReference>
<feature type="transmembrane region" description="Helical" evidence="9">
    <location>
        <begin position="34"/>
        <end position="52"/>
    </location>
</feature>
<dbReference type="FunFam" id="1.10.3730.20:FF:000001">
    <property type="entry name" value="Quaternary ammonium compound resistance transporter SugE"/>
    <property type="match status" value="1"/>
</dbReference>
<evidence type="ECO:0000313" key="11">
    <source>
        <dbReference type="Proteomes" id="UP000269157"/>
    </source>
</evidence>
<dbReference type="GO" id="GO:0005886">
    <property type="term" value="C:plasma membrane"/>
    <property type="evidence" value="ECO:0007669"/>
    <property type="project" value="UniProtKB-SubCell"/>
</dbReference>
<keyword evidence="2" id="KW-0813">Transport</keyword>
<evidence type="ECO:0000256" key="2">
    <source>
        <dbReference type="ARBA" id="ARBA00022448"/>
    </source>
</evidence>
<dbReference type="PANTHER" id="PTHR30561:SF1">
    <property type="entry name" value="MULTIDRUG TRANSPORTER EMRE"/>
    <property type="match status" value="1"/>
</dbReference>
<dbReference type="InterPro" id="IPR045324">
    <property type="entry name" value="Small_multidrug_res"/>
</dbReference>
<dbReference type="PANTHER" id="PTHR30561">
    <property type="entry name" value="SMR FAMILY PROTON-DEPENDENT DRUG EFFLUX TRANSPORTER SUGE"/>
    <property type="match status" value="1"/>
</dbReference>
<evidence type="ECO:0000256" key="8">
    <source>
        <dbReference type="RuleBase" id="RU003942"/>
    </source>
</evidence>
<keyword evidence="6 9" id="KW-0472">Membrane</keyword>
<keyword evidence="11" id="KW-1185">Reference proteome</keyword>
<dbReference type="GO" id="GO:0015199">
    <property type="term" value="F:amino-acid betaine transmembrane transporter activity"/>
    <property type="evidence" value="ECO:0007669"/>
    <property type="project" value="TreeGrafter"/>
</dbReference>
<reference evidence="10 11" key="1">
    <citation type="submission" date="2018-10" db="EMBL/GenBank/DDBJ databases">
        <title>Genomic Encyclopedia of Archaeal and Bacterial Type Strains, Phase II (KMG-II): from individual species to whole genera.</title>
        <authorList>
            <person name="Goeker M."/>
        </authorList>
    </citation>
    <scope>NUCLEOTIDE SEQUENCE [LARGE SCALE GENOMIC DNA]</scope>
    <source>
        <strain evidence="10 11">DSM 29466</strain>
    </source>
</reference>
<dbReference type="AlphaFoldDB" id="A0A497VXS8"/>
<dbReference type="EMBL" id="RCCE01000004">
    <property type="protein sequence ID" value="RLJ41693.1"/>
    <property type="molecule type" value="Genomic_DNA"/>
</dbReference>
<organism evidence="10 11">
    <name type="scientific">Litoreibacter meonggei</name>
    <dbReference type="NCBI Taxonomy" id="1049199"/>
    <lineage>
        <taxon>Bacteria</taxon>
        <taxon>Pseudomonadati</taxon>
        <taxon>Pseudomonadota</taxon>
        <taxon>Alphaproteobacteria</taxon>
        <taxon>Rhodobacterales</taxon>
        <taxon>Roseobacteraceae</taxon>
        <taxon>Litoreibacter</taxon>
    </lineage>
</organism>
<feature type="transmembrane region" description="Helical" evidence="9">
    <location>
        <begin position="59"/>
        <end position="80"/>
    </location>
</feature>
<dbReference type="InterPro" id="IPR000390">
    <property type="entry name" value="Small_drug/metabolite_transptr"/>
</dbReference>
<accession>A0A497VXS8</accession>
<dbReference type="GO" id="GO:0015297">
    <property type="term" value="F:antiporter activity"/>
    <property type="evidence" value="ECO:0007669"/>
    <property type="project" value="TreeGrafter"/>
</dbReference>
<keyword evidence="3" id="KW-1003">Cell membrane</keyword>
<keyword evidence="5 9" id="KW-1133">Transmembrane helix</keyword>
<evidence type="ECO:0000256" key="3">
    <source>
        <dbReference type="ARBA" id="ARBA00022475"/>
    </source>
</evidence>
<feature type="transmembrane region" description="Helical" evidence="9">
    <location>
        <begin position="86"/>
        <end position="105"/>
    </location>
</feature>
<dbReference type="SUPFAM" id="SSF103481">
    <property type="entry name" value="Multidrug resistance efflux transporter EmrE"/>
    <property type="match status" value="1"/>
</dbReference>
<dbReference type="OrthoDB" id="9808638at2"/>
<dbReference type="GO" id="GO:1990961">
    <property type="term" value="P:xenobiotic detoxification by transmembrane export across the plasma membrane"/>
    <property type="evidence" value="ECO:0007669"/>
    <property type="project" value="UniProtKB-ARBA"/>
</dbReference>
<comment type="caution">
    <text evidence="10">The sequence shown here is derived from an EMBL/GenBank/DDBJ whole genome shotgun (WGS) entry which is preliminary data.</text>
</comment>
<comment type="similarity">
    <text evidence="7 8">Belongs to the drug/metabolite transporter (DMT) superfamily. Small multidrug resistance (SMR) (TC 2.A.7.1) family.</text>
</comment>
<gene>
    <name evidence="10" type="ORF">BCF46_2660</name>
</gene>
<evidence type="ECO:0000256" key="1">
    <source>
        <dbReference type="ARBA" id="ARBA00004651"/>
    </source>
</evidence>
<evidence type="ECO:0000256" key="4">
    <source>
        <dbReference type="ARBA" id="ARBA00022692"/>
    </source>
</evidence>
<evidence type="ECO:0000313" key="10">
    <source>
        <dbReference type="EMBL" id="RLJ41693.1"/>
    </source>
</evidence>
<evidence type="ECO:0000256" key="5">
    <source>
        <dbReference type="ARBA" id="ARBA00022989"/>
    </source>
</evidence>
<comment type="subcellular location">
    <subcellularLocation>
        <location evidence="1 8">Cell membrane</location>
        <topology evidence="1 8">Multi-pass membrane protein</topology>
    </subcellularLocation>
</comment>
<evidence type="ECO:0000256" key="9">
    <source>
        <dbReference type="SAM" id="Phobius"/>
    </source>
</evidence>
<dbReference type="GO" id="GO:0015220">
    <property type="term" value="F:choline transmembrane transporter activity"/>
    <property type="evidence" value="ECO:0007669"/>
    <property type="project" value="TreeGrafter"/>
</dbReference>
<protein>
    <submittedName>
        <fullName evidence="10">Small multidrug resistance pump</fullName>
    </submittedName>
</protein>
<name>A0A497VXS8_9RHOB</name>
<dbReference type="GO" id="GO:0031460">
    <property type="term" value="P:glycine betaine transport"/>
    <property type="evidence" value="ECO:0007669"/>
    <property type="project" value="TreeGrafter"/>
</dbReference>
<dbReference type="InterPro" id="IPR037185">
    <property type="entry name" value="EmrE-like"/>
</dbReference>
<evidence type="ECO:0000256" key="7">
    <source>
        <dbReference type="ARBA" id="ARBA00038032"/>
    </source>
</evidence>
<dbReference type="Proteomes" id="UP000269157">
    <property type="component" value="Unassembled WGS sequence"/>
</dbReference>
<dbReference type="Gene3D" id="1.10.3730.20">
    <property type="match status" value="1"/>
</dbReference>